<accession>A0A8J4TEE6</accession>
<dbReference type="OrthoDB" id="10551154at2759"/>
<sequence>MVYRDVDMKLIVENRIKDRLCFRKPTINQHKRAVVPAKPFIEPLTQLKEYQEFNSVEAIHARAIAALSDQGLLPSLTEKKKRRVLSFQTTNIGLPEKITEKDPLDSEGSISDTTRDHEGQLPNIVEVFNPRITKYGVCEVSRTLDGKFIVTIYCKLRMLFCSQKQTDILKIIQVLRENPLVKFFYLTHALPKRSTKYHYYNLK</sequence>
<dbReference type="AlphaFoldDB" id="A0A8J4TEE6"/>
<dbReference type="EMBL" id="LUCH01000339">
    <property type="protein sequence ID" value="KAF5405403.1"/>
    <property type="molecule type" value="Genomic_DNA"/>
</dbReference>
<evidence type="ECO:0000313" key="1">
    <source>
        <dbReference type="EMBL" id="KAF5405403.1"/>
    </source>
</evidence>
<reference evidence="1" key="1">
    <citation type="submission" date="2019-05" db="EMBL/GenBank/DDBJ databases">
        <title>Annotation for the trematode Paragonimus heterotremus.</title>
        <authorList>
            <person name="Choi Y.-J."/>
        </authorList>
    </citation>
    <scope>NUCLEOTIDE SEQUENCE</scope>
    <source>
        <strain evidence="1">LC</strain>
    </source>
</reference>
<dbReference type="Proteomes" id="UP000748531">
    <property type="component" value="Unassembled WGS sequence"/>
</dbReference>
<comment type="caution">
    <text evidence="1">The sequence shown here is derived from an EMBL/GenBank/DDBJ whole genome shotgun (WGS) entry which is preliminary data.</text>
</comment>
<protein>
    <submittedName>
        <fullName evidence="1">Uncharacterized protein</fullName>
    </submittedName>
</protein>
<keyword evidence="2" id="KW-1185">Reference proteome</keyword>
<evidence type="ECO:0000313" key="2">
    <source>
        <dbReference type="Proteomes" id="UP000748531"/>
    </source>
</evidence>
<organism evidence="1 2">
    <name type="scientific">Paragonimus heterotremus</name>
    <dbReference type="NCBI Taxonomy" id="100268"/>
    <lineage>
        <taxon>Eukaryota</taxon>
        <taxon>Metazoa</taxon>
        <taxon>Spiralia</taxon>
        <taxon>Lophotrochozoa</taxon>
        <taxon>Platyhelminthes</taxon>
        <taxon>Trematoda</taxon>
        <taxon>Digenea</taxon>
        <taxon>Plagiorchiida</taxon>
        <taxon>Troglotremata</taxon>
        <taxon>Troglotrematidae</taxon>
        <taxon>Paragonimus</taxon>
    </lineage>
</organism>
<gene>
    <name evidence="1" type="ORF">PHET_01019</name>
</gene>
<proteinExistence type="predicted"/>
<name>A0A8J4TEE6_9TREM</name>